<dbReference type="KEGG" id="rox:BV494_04840"/>
<proteinExistence type="predicted"/>
<dbReference type="EMBL" id="CP019062">
    <property type="protein sequence ID" value="AVF34297.1"/>
    <property type="molecule type" value="Genomic_DNA"/>
</dbReference>
<dbReference type="SUPFAM" id="SSF160719">
    <property type="entry name" value="gpW/gp25-like"/>
    <property type="match status" value="1"/>
</dbReference>
<dbReference type="Gene3D" id="3.10.450.40">
    <property type="match status" value="1"/>
</dbReference>
<evidence type="ECO:0000313" key="2">
    <source>
        <dbReference type="Proteomes" id="UP000239197"/>
    </source>
</evidence>
<accession>A0A2L1UMX7</accession>
<organism evidence="1 2">
    <name type="scientific">Rahnella sikkimica</name>
    <dbReference type="NCBI Taxonomy" id="1805933"/>
    <lineage>
        <taxon>Bacteria</taxon>
        <taxon>Pseudomonadati</taxon>
        <taxon>Pseudomonadota</taxon>
        <taxon>Gammaproteobacteria</taxon>
        <taxon>Enterobacterales</taxon>
        <taxon>Yersiniaceae</taxon>
        <taxon>Rahnella</taxon>
    </lineage>
</organism>
<name>A0A2L1UMX7_9GAMM</name>
<evidence type="ECO:0000313" key="1">
    <source>
        <dbReference type="EMBL" id="AVF34297.1"/>
    </source>
</evidence>
<protein>
    <submittedName>
        <fullName evidence="1">Phage tail protein</fullName>
    </submittedName>
</protein>
<sequence>MYDLYHYIGGDISTSPTGDLRPVSDTERGTQRVLRRLMTNPGDYLFHPEYGAGLGKKVGESVNLNEWKALILGQMFLEDSVATTPAPKVTLTLIDMGVSCSIQYTDAVSGTPATLSFDVTR</sequence>
<gene>
    <name evidence="1" type="ORF">BV494_04840</name>
</gene>
<dbReference type="Proteomes" id="UP000239197">
    <property type="component" value="Chromosome"/>
</dbReference>
<reference evidence="2" key="1">
    <citation type="submission" date="2017-01" db="EMBL/GenBank/DDBJ databases">
        <title>Genome sequence of Rouxiella sp. ERMR1:05.</title>
        <authorList>
            <person name="Kumar R."/>
            <person name="Singh D."/>
            <person name="Kumar S."/>
        </authorList>
    </citation>
    <scope>NUCLEOTIDE SEQUENCE [LARGE SCALE GENOMIC DNA]</scope>
    <source>
        <strain evidence="2">ERMR1:05</strain>
    </source>
</reference>
<dbReference type="OrthoDB" id="8450990at2"/>
<keyword evidence="2" id="KW-1185">Reference proteome</keyword>
<dbReference type="AlphaFoldDB" id="A0A2L1UMX7"/>